<feature type="region of interest" description="Disordered" evidence="1">
    <location>
        <begin position="130"/>
        <end position="155"/>
    </location>
</feature>
<dbReference type="InterPro" id="IPR023213">
    <property type="entry name" value="CAT-like_dom_sf"/>
</dbReference>
<gene>
    <name evidence="2" type="ORF">JOF55_001402</name>
</gene>
<proteinExistence type="predicted"/>
<evidence type="ECO:0000313" key="2">
    <source>
        <dbReference type="EMBL" id="MDR7301221.1"/>
    </source>
</evidence>
<evidence type="ECO:0000313" key="3">
    <source>
        <dbReference type="Proteomes" id="UP001180845"/>
    </source>
</evidence>
<dbReference type="RefSeq" id="WP_310271305.1">
    <property type="nucleotide sequence ID" value="NZ_JAVDXW010000001.1"/>
</dbReference>
<protein>
    <recommendedName>
        <fullName evidence="4">Condensation domain-containing protein</fullName>
    </recommendedName>
</protein>
<name>A0AAE3ZA99_9ACTN</name>
<dbReference type="Proteomes" id="UP001180845">
    <property type="component" value="Unassembled WGS sequence"/>
</dbReference>
<accession>A0AAE3ZA99</accession>
<dbReference type="Gene3D" id="3.30.559.30">
    <property type="entry name" value="Nonribosomal peptide synthetase, condensation domain"/>
    <property type="match status" value="1"/>
</dbReference>
<organism evidence="2 3">
    <name type="scientific">Haloactinomyces albus</name>
    <dbReference type="NCBI Taxonomy" id="1352928"/>
    <lineage>
        <taxon>Bacteria</taxon>
        <taxon>Bacillati</taxon>
        <taxon>Actinomycetota</taxon>
        <taxon>Actinomycetes</taxon>
        <taxon>Actinopolysporales</taxon>
        <taxon>Actinopolysporaceae</taxon>
        <taxon>Haloactinomyces</taxon>
    </lineage>
</organism>
<dbReference type="AlphaFoldDB" id="A0AAE3ZA99"/>
<sequence length="426" mass="46109">MYELQHGVTEAEVADALRTLLQRFEGLRSTVVREGPSTRQRVHAEGTVRLAVHEAGAGDAAVDAAAAVVEELAEEPFDVAAEWPLRAAVVTEGLAPRFLALVFSHLAVDAFALLPVTDHLVATVAVRHPDWPESRTGEPGRQPYEQAAAEAGEGGQRMAERALRRIADVFRRMPAAPPPRGATPEGDRFRSLSHRSPALDLAVGAVSLRCGESVAAVLTAAMIAVDSAFEGSSTGYAQLITANRSRPELVNAVVPCSQPVPCCVDIGREPFTELVHRTASAALGAHRFGSYPPTGLVEIHRAVEEERGVRLDISPTLNYRPRATSLPRREVTEEELSGMASLRRTSWTFDDPLWQASRYLSADVSEAGIHLLLQVDTAMRSPGWAEQWMEALESLLCAAAVREVGVDELVSFGRQSEARNQESPCH</sequence>
<dbReference type="EMBL" id="JAVDXW010000001">
    <property type="protein sequence ID" value="MDR7301221.1"/>
    <property type="molecule type" value="Genomic_DNA"/>
</dbReference>
<keyword evidence="3" id="KW-1185">Reference proteome</keyword>
<dbReference type="SUPFAM" id="SSF52777">
    <property type="entry name" value="CoA-dependent acyltransferases"/>
    <property type="match status" value="2"/>
</dbReference>
<evidence type="ECO:0000256" key="1">
    <source>
        <dbReference type="SAM" id="MobiDB-lite"/>
    </source>
</evidence>
<reference evidence="2" key="1">
    <citation type="submission" date="2023-07" db="EMBL/GenBank/DDBJ databases">
        <title>Sequencing the genomes of 1000 actinobacteria strains.</title>
        <authorList>
            <person name="Klenk H.-P."/>
        </authorList>
    </citation>
    <scope>NUCLEOTIDE SEQUENCE</scope>
    <source>
        <strain evidence="2">DSM 45977</strain>
    </source>
</reference>
<dbReference type="Gene3D" id="3.30.559.10">
    <property type="entry name" value="Chloramphenicol acetyltransferase-like domain"/>
    <property type="match status" value="1"/>
</dbReference>
<comment type="caution">
    <text evidence="2">The sequence shown here is derived from an EMBL/GenBank/DDBJ whole genome shotgun (WGS) entry which is preliminary data.</text>
</comment>
<evidence type="ECO:0008006" key="4">
    <source>
        <dbReference type="Google" id="ProtNLM"/>
    </source>
</evidence>